<dbReference type="Pfam" id="PF05161">
    <property type="entry name" value="MOFRL"/>
    <property type="match status" value="1"/>
</dbReference>
<dbReference type="Pfam" id="PF13660">
    <property type="entry name" value="DUF4147"/>
    <property type="match status" value="1"/>
</dbReference>
<dbReference type="GO" id="GO:0005524">
    <property type="term" value="F:ATP binding"/>
    <property type="evidence" value="ECO:0007669"/>
    <property type="project" value="UniProtKB-KW"/>
</dbReference>
<dbReference type="OrthoDB" id="9766552at2"/>
<dbReference type="EMBL" id="QYUP01000176">
    <property type="protein sequence ID" value="RJG09403.1"/>
    <property type="molecule type" value="Genomic_DNA"/>
</dbReference>
<evidence type="ECO:0000259" key="5">
    <source>
        <dbReference type="Pfam" id="PF05161"/>
    </source>
</evidence>
<dbReference type="GO" id="GO:0008887">
    <property type="term" value="F:glycerate kinase activity"/>
    <property type="evidence" value="ECO:0007669"/>
    <property type="project" value="InterPro"/>
</dbReference>
<feature type="domain" description="MOFRL-associated" evidence="6">
    <location>
        <begin position="22"/>
        <end position="242"/>
    </location>
</feature>
<dbReference type="InterPro" id="IPR038614">
    <property type="entry name" value="GK_N_sf"/>
</dbReference>
<comment type="caution">
    <text evidence="7">The sequence shown here is derived from an EMBL/GenBank/DDBJ whole genome shotgun (WGS) entry which is preliminary data.</text>
</comment>
<proteinExistence type="predicted"/>
<accession>A0A418XAM9</accession>
<dbReference type="AlphaFoldDB" id="A0A418XAM9"/>
<protein>
    <submittedName>
        <fullName evidence="7">Glycerate kinase</fullName>
    </submittedName>
</protein>
<evidence type="ECO:0000313" key="8">
    <source>
        <dbReference type="Proteomes" id="UP000284006"/>
    </source>
</evidence>
<evidence type="ECO:0000256" key="2">
    <source>
        <dbReference type="ARBA" id="ARBA00022741"/>
    </source>
</evidence>
<sequence length="444" mass="45634">MAPEFDALGGVAGQGDSARKLLRQMFDAAIAAAQPALCIPPHLPEAPAGRLVVIGAGKASAEMARAVEQSWNGKLEGLVVTRYGYAVPCNSLEIVEAAHPVPDKSGLEAARRMLALVGGLTAEDTVLCLISGGGSSLLPLPLPGITLEEKQAVNRLLLASGASISEMNCVRRHLSAIKGGRLAAACHPARVVTLLISDVPGDDPIDIASGPTVPDPTTCADALAIVRRYGIELPPNVRQVLESGEGESVKPGDPRLAGSVVNMVATPQMALQAAAKVAEQAGISAYILGDSIEGEAREVGKVMAGIALQVARCGQPFQTPCVLLSGGETTVTIKGNGRGGRNVEFLLSCAAALRGEPGVYGLAGDTDGMDGQEEIAGAFFTPDTLERAFASGIRPLESVDRNDGHGFFQALGDSLVTGPTLTNVNDFRAILINASTAPGDKNAS</sequence>
<keyword evidence="3 7" id="KW-0418">Kinase</keyword>
<evidence type="ECO:0000256" key="1">
    <source>
        <dbReference type="ARBA" id="ARBA00022679"/>
    </source>
</evidence>
<dbReference type="SUPFAM" id="SSF82544">
    <property type="entry name" value="GckA/TtuD-like"/>
    <property type="match status" value="1"/>
</dbReference>
<keyword evidence="2" id="KW-0547">Nucleotide-binding</keyword>
<dbReference type="PANTHER" id="PTHR12227">
    <property type="entry name" value="GLYCERATE KINASE"/>
    <property type="match status" value="1"/>
</dbReference>
<evidence type="ECO:0000313" key="7">
    <source>
        <dbReference type="EMBL" id="RJG09403.1"/>
    </source>
</evidence>
<keyword evidence="8" id="KW-1185">Reference proteome</keyword>
<gene>
    <name evidence="7" type="ORF">D3872_23155</name>
</gene>
<evidence type="ECO:0000256" key="3">
    <source>
        <dbReference type="ARBA" id="ARBA00022777"/>
    </source>
</evidence>
<keyword evidence="1" id="KW-0808">Transferase</keyword>
<dbReference type="Proteomes" id="UP000284006">
    <property type="component" value="Unassembled WGS sequence"/>
</dbReference>
<dbReference type="InterPro" id="IPR025286">
    <property type="entry name" value="MOFRL_assoc_dom"/>
</dbReference>
<dbReference type="GO" id="GO:0005737">
    <property type="term" value="C:cytoplasm"/>
    <property type="evidence" value="ECO:0007669"/>
    <property type="project" value="TreeGrafter"/>
</dbReference>
<evidence type="ECO:0000259" key="6">
    <source>
        <dbReference type="Pfam" id="PF13660"/>
    </source>
</evidence>
<dbReference type="FunFam" id="3.40.1480.10:FF:000002">
    <property type="entry name" value="Glycerate kinase"/>
    <property type="match status" value="1"/>
</dbReference>
<dbReference type="InterPro" id="IPR037035">
    <property type="entry name" value="GK-like_C_sf"/>
</dbReference>
<dbReference type="Gene3D" id="3.40.1480.10">
    <property type="entry name" value="MOFRL domain"/>
    <property type="match status" value="1"/>
</dbReference>
<feature type="domain" description="MOFRL" evidence="5">
    <location>
        <begin position="321"/>
        <end position="426"/>
    </location>
</feature>
<dbReference type="Gene3D" id="3.40.50.10180">
    <property type="entry name" value="Glycerate kinase, MOFRL-like N-terminal domain"/>
    <property type="match status" value="1"/>
</dbReference>
<dbReference type="FunFam" id="3.40.50.10180:FF:000001">
    <property type="entry name" value="Glycerate kinase"/>
    <property type="match status" value="1"/>
</dbReference>
<reference evidence="7 8" key="1">
    <citation type="submission" date="2018-09" db="EMBL/GenBank/DDBJ databases">
        <authorList>
            <person name="Zhu H."/>
        </authorList>
    </citation>
    <scope>NUCLEOTIDE SEQUENCE [LARGE SCALE GENOMIC DNA]</scope>
    <source>
        <strain evidence="7 8">K1S02-61</strain>
    </source>
</reference>
<keyword evidence="4" id="KW-0067">ATP-binding</keyword>
<evidence type="ECO:0000256" key="4">
    <source>
        <dbReference type="ARBA" id="ARBA00022840"/>
    </source>
</evidence>
<organism evidence="7 8">
    <name type="scientific">Massilia cavernae</name>
    <dbReference type="NCBI Taxonomy" id="2320864"/>
    <lineage>
        <taxon>Bacteria</taxon>
        <taxon>Pseudomonadati</taxon>
        <taxon>Pseudomonadota</taxon>
        <taxon>Betaproteobacteria</taxon>
        <taxon>Burkholderiales</taxon>
        <taxon>Oxalobacteraceae</taxon>
        <taxon>Telluria group</taxon>
        <taxon>Massilia</taxon>
    </lineage>
</organism>
<dbReference type="InterPro" id="IPR039760">
    <property type="entry name" value="MOFRL_protein"/>
</dbReference>
<dbReference type="RefSeq" id="WP_119812985.1">
    <property type="nucleotide sequence ID" value="NZ_QYUP01000176.1"/>
</dbReference>
<name>A0A418XAM9_9BURK</name>
<dbReference type="InterPro" id="IPR007835">
    <property type="entry name" value="MOFRL"/>
</dbReference>
<dbReference type="PANTHER" id="PTHR12227:SF0">
    <property type="entry name" value="GLYCERATE KINASE"/>
    <property type="match status" value="1"/>
</dbReference>